<gene>
    <name evidence="1" type="ORF">Bfra_001145</name>
</gene>
<dbReference type="RefSeq" id="XP_037197916.1">
    <property type="nucleotide sequence ID" value="XM_037331583.1"/>
</dbReference>
<evidence type="ECO:0000313" key="2">
    <source>
        <dbReference type="Proteomes" id="UP000531561"/>
    </source>
</evidence>
<dbReference type="Proteomes" id="UP000531561">
    <property type="component" value="Unassembled WGS sequence"/>
</dbReference>
<evidence type="ECO:0000313" key="1">
    <source>
        <dbReference type="EMBL" id="KAF5878972.1"/>
    </source>
</evidence>
<dbReference type="AlphaFoldDB" id="A0A8H6ENR5"/>
<reference evidence="1 2" key="1">
    <citation type="journal article" date="2020" name="Phytopathology">
        <title>A high-quality genome resource of Botrytis fragariae, a new and rapidly spreading fungal pathogen causing strawberry gray mold in the U.S.A.</title>
        <authorList>
            <person name="Wu Y."/>
            <person name="Saski C.A."/>
            <person name="Schnabel G."/>
            <person name="Xiao S."/>
            <person name="Hu M."/>
        </authorList>
    </citation>
    <scope>NUCLEOTIDE SEQUENCE [LARGE SCALE GENOMIC DNA]</scope>
    <source>
        <strain evidence="1 2">BVB16</strain>
    </source>
</reference>
<dbReference type="EMBL" id="JABFCT010000002">
    <property type="protein sequence ID" value="KAF5878972.1"/>
    <property type="molecule type" value="Genomic_DNA"/>
</dbReference>
<keyword evidence="2" id="KW-1185">Reference proteome</keyword>
<protein>
    <submittedName>
        <fullName evidence="1">Uncharacterized protein</fullName>
    </submittedName>
</protein>
<proteinExistence type="predicted"/>
<name>A0A8H6ENR5_9HELO</name>
<comment type="caution">
    <text evidence="1">The sequence shown here is derived from an EMBL/GenBank/DDBJ whole genome shotgun (WGS) entry which is preliminary data.</text>
</comment>
<dbReference type="GeneID" id="59255275"/>
<organism evidence="1 2">
    <name type="scientific">Botrytis fragariae</name>
    <dbReference type="NCBI Taxonomy" id="1964551"/>
    <lineage>
        <taxon>Eukaryota</taxon>
        <taxon>Fungi</taxon>
        <taxon>Dikarya</taxon>
        <taxon>Ascomycota</taxon>
        <taxon>Pezizomycotina</taxon>
        <taxon>Leotiomycetes</taxon>
        <taxon>Helotiales</taxon>
        <taxon>Sclerotiniaceae</taxon>
        <taxon>Botrytis</taxon>
    </lineage>
</organism>
<sequence length="78" mass="9442">MFQQMLEERSGTDKCFAPQLRKWQCGYSFQPNQIFKLYRFTIVEIVYPIVSRHTLYTRRSEQEYIEFVISILAIDLAR</sequence>
<accession>A0A8H6ENR5</accession>